<comment type="caution">
    <text evidence="2">The sequence shown here is derived from an EMBL/GenBank/DDBJ whole genome shotgun (WGS) entry which is preliminary data.</text>
</comment>
<protein>
    <submittedName>
        <fullName evidence="2">Uncharacterized protein</fullName>
    </submittedName>
</protein>
<name>A0AAN6EKW2_EXODE</name>
<proteinExistence type="predicted"/>
<reference evidence="2" key="1">
    <citation type="submission" date="2023-01" db="EMBL/GenBank/DDBJ databases">
        <title>Exophiala dermititidis isolated from Cystic Fibrosis Patient.</title>
        <authorList>
            <person name="Kurbessoian T."/>
            <person name="Crocker A."/>
            <person name="Murante D."/>
            <person name="Hogan D.A."/>
            <person name="Stajich J.E."/>
        </authorList>
    </citation>
    <scope>NUCLEOTIDE SEQUENCE</scope>
    <source>
        <strain evidence="2">Ex8</strain>
    </source>
</reference>
<dbReference type="AlphaFoldDB" id="A0AAN6EKW2"/>
<evidence type="ECO:0000256" key="1">
    <source>
        <dbReference type="SAM" id="MobiDB-lite"/>
    </source>
</evidence>
<organism evidence="2 3">
    <name type="scientific">Exophiala dermatitidis</name>
    <name type="common">Black yeast-like fungus</name>
    <name type="synonym">Wangiella dermatitidis</name>
    <dbReference type="NCBI Taxonomy" id="5970"/>
    <lineage>
        <taxon>Eukaryota</taxon>
        <taxon>Fungi</taxon>
        <taxon>Dikarya</taxon>
        <taxon>Ascomycota</taxon>
        <taxon>Pezizomycotina</taxon>
        <taxon>Eurotiomycetes</taxon>
        <taxon>Chaetothyriomycetidae</taxon>
        <taxon>Chaetothyriales</taxon>
        <taxon>Herpotrichiellaceae</taxon>
        <taxon>Exophiala</taxon>
    </lineage>
</organism>
<feature type="compositionally biased region" description="Low complexity" evidence="1">
    <location>
        <begin position="188"/>
        <end position="198"/>
    </location>
</feature>
<evidence type="ECO:0000313" key="2">
    <source>
        <dbReference type="EMBL" id="KAJ8987053.1"/>
    </source>
</evidence>
<evidence type="ECO:0000313" key="3">
    <source>
        <dbReference type="Proteomes" id="UP001161757"/>
    </source>
</evidence>
<feature type="region of interest" description="Disordered" evidence="1">
    <location>
        <begin position="120"/>
        <end position="264"/>
    </location>
</feature>
<gene>
    <name evidence="2" type="ORF">HRR80_008796</name>
</gene>
<accession>A0AAN6EKW2</accession>
<sequence length="435" mass="44865">MCLELLCNCGHSIKKSCPEPNLNKVNFDNVPIQALKCPGQPRSYVRVDDPCYNCVLENTKSEVMVKGRTVVGLNANDYGVPSQGYYANNTYGPRRGAVDFGQGNNAGNYNNYPIGTHIRNDGGHGGEAGGLLYPSSPLIGPDDRASTPRATFNPGYNMPGHGPFSGGNGPEDRASTPRATFDAGYNMSGPGSDSSGSGSDDRASTPRATCNPGYNMPGHGSFSSGGGLEDRASTPRATFTPAYDMPQAGRGSISGGNGPDNNANAPCATFSSGYNMPGRATISGGTGPGNNLNANAPRANFGPGHNMPGRASVSSASGFPVGGYMTTPRAGPGTMAPPTPGRGFHNRNRSSLSQVTFPDYGPIGTPVARPGHGPMHQVTQSAGPARGRGGFGHGRMEQTNNSVGVIGSGRRVSFAGINVYSPPSVYSPPMSPNDD</sequence>
<dbReference type="Proteomes" id="UP001161757">
    <property type="component" value="Unassembled WGS sequence"/>
</dbReference>
<dbReference type="EMBL" id="JAJGCB010000028">
    <property type="protein sequence ID" value="KAJ8987053.1"/>
    <property type="molecule type" value="Genomic_DNA"/>
</dbReference>